<proteinExistence type="predicted"/>
<dbReference type="EMBL" id="CP001287">
    <property type="protein sequence ID" value="ACK66121.1"/>
    <property type="molecule type" value="Genomic_DNA"/>
</dbReference>
<dbReference type="OrthoDB" id="529932at2"/>
<feature type="chain" id="PRO_5002858633" evidence="2">
    <location>
        <begin position="28"/>
        <end position="380"/>
    </location>
</feature>
<protein>
    <submittedName>
        <fullName evidence="3">Uncharacterized protein</fullName>
    </submittedName>
</protein>
<keyword evidence="2" id="KW-0732">Signal</keyword>
<organism evidence="3 4">
    <name type="scientific">Rippkaea orientalis (strain PCC 8801 / RF-1)</name>
    <name type="common">Cyanothece sp. (strain PCC 8801)</name>
    <dbReference type="NCBI Taxonomy" id="41431"/>
    <lineage>
        <taxon>Bacteria</taxon>
        <taxon>Bacillati</taxon>
        <taxon>Cyanobacteriota</taxon>
        <taxon>Cyanophyceae</taxon>
        <taxon>Oscillatoriophycideae</taxon>
        <taxon>Chroococcales</taxon>
        <taxon>Aphanothecaceae</taxon>
        <taxon>Rippkaea</taxon>
        <taxon>Rippkaea orientalis</taxon>
    </lineage>
</organism>
<evidence type="ECO:0000313" key="3">
    <source>
        <dbReference type="EMBL" id="ACK66121.1"/>
    </source>
</evidence>
<feature type="compositionally biased region" description="Low complexity" evidence="1">
    <location>
        <begin position="245"/>
        <end position="265"/>
    </location>
</feature>
<sequence>MTKLAMNKLPSILLVSILALTSGGCGLFQGTEETTQTPEPTPTSPESATPPPSKKAFEEPTPPTQSLVTVPSEGLIQSTTPSERRQEIQSGSRTNPFAVLPVQPKITKKVAKNGVADPKRQCVVETPKPETTVAQAPQTAVEVKTTTKPPEPVLPIPNEARGVFVSGVVQIGASPVAIVQAPGESVARQVRAGATLANGQVLVKAVRIDGGKPYVLLHQYGLEIPRYVGQPPEEPVAPPPPPSPVGESTTGTGTATATAAKAPAPVIAPPGPNGFGKIRNLVLLSLNIGNAVLGESGQSRRSGMAATGILCNDGYSPIKVSKLLLQVEDKGTGAVIDSFEIALGSSYTISPAQKAEFDGGIPKLRGRKRGDVNIKLVGWS</sequence>
<gene>
    <name evidence="3" type="ordered locus">PCC8801_2089</name>
</gene>
<feature type="compositionally biased region" description="Polar residues" evidence="1">
    <location>
        <begin position="64"/>
        <end position="81"/>
    </location>
</feature>
<dbReference type="PROSITE" id="PS51257">
    <property type="entry name" value="PROKAR_LIPOPROTEIN"/>
    <property type="match status" value="1"/>
</dbReference>
<dbReference type="HOGENOM" id="CLU_733031_0_0_3"/>
<feature type="compositionally biased region" description="Pro residues" evidence="1">
    <location>
        <begin position="39"/>
        <end position="53"/>
    </location>
</feature>
<keyword evidence="4" id="KW-1185">Reference proteome</keyword>
<feature type="signal peptide" evidence="2">
    <location>
        <begin position="1"/>
        <end position="27"/>
    </location>
</feature>
<evidence type="ECO:0000313" key="4">
    <source>
        <dbReference type="Proteomes" id="UP000008204"/>
    </source>
</evidence>
<dbReference type="STRING" id="41431.PCC8801_2089"/>
<dbReference type="AlphaFoldDB" id="B7JZX4"/>
<accession>B7JZX4</accession>
<evidence type="ECO:0000256" key="2">
    <source>
        <dbReference type="SAM" id="SignalP"/>
    </source>
</evidence>
<name>B7JZX4_RIPO1</name>
<dbReference type="KEGG" id="cyp:PCC8801_2089"/>
<feature type="region of interest" description="Disordered" evidence="1">
    <location>
        <begin position="228"/>
        <end position="266"/>
    </location>
</feature>
<feature type="region of interest" description="Disordered" evidence="1">
    <location>
        <begin position="29"/>
        <end position="96"/>
    </location>
</feature>
<dbReference type="Proteomes" id="UP000008204">
    <property type="component" value="Chromosome"/>
</dbReference>
<dbReference type="eggNOG" id="ENOG50336GU">
    <property type="taxonomic scope" value="Bacteria"/>
</dbReference>
<evidence type="ECO:0000256" key="1">
    <source>
        <dbReference type="SAM" id="MobiDB-lite"/>
    </source>
</evidence>
<reference evidence="4" key="1">
    <citation type="journal article" date="2011" name="MBio">
        <title>Novel metabolic attributes of the genus Cyanothece, comprising a group of unicellular nitrogen-fixing Cyanobacteria.</title>
        <authorList>
            <person name="Bandyopadhyay A."/>
            <person name="Elvitigala T."/>
            <person name="Welsh E."/>
            <person name="Stockel J."/>
            <person name="Liberton M."/>
            <person name="Min H."/>
            <person name="Sherman L.A."/>
            <person name="Pakrasi H.B."/>
        </authorList>
    </citation>
    <scope>NUCLEOTIDE SEQUENCE [LARGE SCALE GENOMIC DNA]</scope>
    <source>
        <strain evidence="4">PCC 8801</strain>
    </source>
</reference>
<feature type="compositionally biased region" description="Pro residues" evidence="1">
    <location>
        <begin position="232"/>
        <end position="244"/>
    </location>
</feature>